<feature type="region of interest" description="Disordered" evidence="1">
    <location>
        <begin position="58"/>
        <end position="130"/>
    </location>
</feature>
<organism evidence="2 3">
    <name type="scientific">Ladona fulva</name>
    <name type="common">Scarce chaser dragonfly</name>
    <name type="synonym">Libellula fulva</name>
    <dbReference type="NCBI Taxonomy" id="123851"/>
    <lineage>
        <taxon>Eukaryota</taxon>
        <taxon>Metazoa</taxon>
        <taxon>Ecdysozoa</taxon>
        <taxon>Arthropoda</taxon>
        <taxon>Hexapoda</taxon>
        <taxon>Insecta</taxon>
        <taxon>Pterygota</taxon>
        <taxon>Palaeoptera</taxon>
        <taxon>Odonata</taxon>
        <taxon>Epiprocta</taxon>
        <taxon>Anisoptera</taxon>
        <taxon>Libelluloidea</taxon>
        <taxon>Libellulidae</taxon>
        <taxon>Ladona</taxon>
    </lineage>
</organism>
<proteinExistence type="predicted"/>
<keyword evidence="3" id="KW-1185">Reference proteome</keyword>
<comment type="caution">
    <text evidence="2">The sequence shown here is derived from an EMBL/GenBank/DDBJ whole genome shotgun (WGS) entry which is preliminary data.</text>
</comment>
<dbReference type="Proteomes" id="UP000792457">
    <property type="component" value="Unassembled WGS sequence"/>
</dbReference>
<feature type="region of interest" description="Disordered" evidence="1">
    <location>
        <begin position="485"/>
        <end position="505"/>
    </location>
</feature>
<protein>
    <submittedName>
        <fullName evidence="2">Uncharacterized protein</fullName>
    </submittedName>
</protein>
<feature type="compositionally biased region" description="Low complexity" evidence="1">
    <location>
        <begin position="196"/>
        <end position="211"/>
    </location>
</feature>
<sequence length="505" mass="52511">MEWERRQGRGFAGVRGSVASIGGSAVAVTERELSGKRTRFSLSHDEASIVSTLDAGEVDGVNVGDETRSVEVEEEEAVSNHSVASSLELGTEEEEEEEDEVESGRRRRRGKRRGVGGEVVGGIGGPGEEDQLVLDNLSDMVSANVSSRGTPNISGRDTPSSQITEGDGEEGRVGGSGGAEEEDGSGVGGAVGLPAVRGNVVDGGVDGGVDNMPGEGECLGMDGSRGGSLPHRQRHPISKQQLQQQQQARSDIDDKFGKFEIKKLIEGDETVSLVSDTWSTDVLASDSETVDLNRDSGSGSLLNQMNPLPLNPLVPGQQLISGHQSASSSLISPPNEEGLVVGALGAAGSARQDASGQLLDVSETGSEAWSVDVLASDYERMCEVDTDDAGSVARSDDTARSELEAEGIGVRGELERAPSLGLPGDELGAAGRSEEKATPPLPHGAMGARGPSPGLSSARGLSPGPTSTFRPIREEEEALLCEEMDLPAPCQRPTPRYITGAVPTQ</sequence>
<evidence type="ECO:0000256" key="1">
    <source>
        <dbReference type="SAM" id="MobiDB-lite"/>
    </source>
</evidence>
<feature type="non-terminal residue" evidence="2">
    <location>
        <position position="505"/>
    </location>
</feature>
<feature type="region of interest" description="Disordered" evidence="1">
    <location>
        <begin position="387"/>
        <end position="469"/>
    </location>
</feature>
<gene>
    <name evidence="2" type="ORF">J437_LFUL009800</name>
</gene>
<dbReference type="AlphaFoldDB" id="A0A8K0NUM4"/>
<feature type="compositionally biased region" description="Basic residues" evidence="1">
    <location>
        <begin position="105"/>
        <end position="114"/>
    </location>
</feature>
<feature type="region of interest" description="Disordered" evidence="1">
    <location>
        <begin position="142"/>
        <end position="250"/>
    </location>
</feature>
<dbReference type="EMBL" id="KZ308230">
    <property type="protein sequence ID" value="KAG8225230.1"/>
    <property type="molecule type" value="Genomic_DNA"/>
</dbReference>
<reference evidence="2" key="2">
    <citation type="submission" date="2017-10" db="EMBL/GenBank/DDBJ databases">
        <title>Ladona fulva Genome sequencing and assembly.</title>
        <authorList>
            <person name="Murali S."/>
            <person name="Richards S."/>
            <person name="Bandaranaike D."/>
            <person name="Bellair M."/>
            <person name="Blankenburg K."/>
            <person name="Chao H."/>
            <person name="Dinh H."/>
            <person name="Doddapaneni H."/>
            <person name="Dugan-Rocha S."/>
            <person name="Elkadiri S."/>
            <person name="Gnanaolivu R."/>
            <person name="Hernandez B."/>
            <person name="Skinner E."/>
            <person name="Javaid M."/>
            <person name="Lee S."/>
            <person name="Li M."/>
            <person name="Ming W."/>
            <person name="Munidasa M."/>
            <person name="Muniz J."/>
            <person name="Nguyen L."/>
            <person name="Hughes D."/>
            <person name="Osuji N."/>
            <person name="Pu L.-L."/>
            <person name="Puazo M."/>
            <person name="Qu C."/>
            <person name="Quiroz J."/>
            <person name="Raj R."/>
            <person name="Weissenberger G."/>
            <person name="Xin Y."/>
            <person name="Zou X."/>
            <person name="Han Y."/>
            <person name="Worley K."/>
            <person name="Muzny D."/>
            <person name="Gibbs R."/>
        </authorList>
    </citation>
    <scope>NUCLEOTIDE SEQUENCE</scope>
    <source>
        <strain evidence="2">Sampled in the wild</strain>
    </source>
</reference>
<dbReference type="OrthoDB" id="10264848at2759"/>
<feature type="compositionally biased region" description="Gly residues" evidence="1">
    <location>
        <begin position="116"/>
        <end position="126"/>
    </location>
</feature>
<feature type="compositionally biased region" description="Basic and acidic residues" evidence="1">
    <location>
        <begin position="394"/>
        <end position="403"/>
    </location>
</feature>
<feature type="compositionally biased region" description="Low complexity" evidence="1">
    <location>
        <begin position="79"/>
        <end position="89"/>
    </location>
</feature>
<feature type="compositionally biased region" description="Polar residues" evidence="1">
    <location>
        <begin position="142"/>
        <end position="164"/>
    </location>
</feature>
<evidence type="ECO:0000313" key="3">
    <source>
        <dbReference type="Proteomes" id="UP000792457"/>
    </source>
</evidence>
<feature type="compositionally biased region" description="Acidic residues" evidence="1">
    <location>
        <begin position="90"/>
        <end position="101"/>
    </location>
</feature>
<name>A0A8K0NUM4_LADFU</name>
<evidence type="ECO:0000313" key="2">
    <source>
        <dbReference type="EMBL" id="KAG8225230.1"/>
    </source>
</evidence>
<reference evidence="2" key="1">
    <citation type="submission" date="2013-04" db="EMBL/GenBank/DDBJ databases">
        <authorList>
            <person name="Qu J."/>
            <person name="Murali S.C."/>
            <person name="Bandaranaike D."/>
            <person name="Bellair M."/>
            <person name="Blankenburg K."/>
            <person name="Chao H."/>
            <person name="Dinh H."/>
            <person name="Doddapaneni H."/>
            <person name="Downs B."/>
            <person name="Dugan-Rocha S."/>
            <person name="Elkadiri S."/>
            <person name="Gnanaolivu R.D."/>
            <person name="Hernandez B."/>
            <person name="Javaid M."/>
            <person name="Jayaseelan J.C."/>
            <person name="Lee S."/>
            <person name="Li M."/>
            <person name="Ming W."/>
            <person name="Munidasa M."/>
            <person name="Muniz J."/>
            <person name="Nguyen L."/>
            <person name="Ongeri F."/>
            <person name="Osuji N."/>
            <person name="Pu L.-L."/>
            <person name="Puazo M."/>
            <person name="Qu C."/>
            <person name="Quiroz J."/>
            <person name="Raj R."/>
            <person name="Weissenberger G."/>
            <person name="Xin Y."/>
            <person name="Zou X."/>
            <person name="Han Y."/>
            <person name="Richards S."/>
            <person name="Worley K."/>
            <person name="Muzny D."/>
            <person name="Gibbs R."/>
        </authorList>
    </citation>
    <scope>NUCLEOTIDE SEQUENCE</scope>
    <source>
        <strain evidence="2">Sampled in the wild</strain>
    </source>
</reference>
<accession>A0A8K0NUM4</accession>